<organism evidence="2 3">
    <name type="scientific">Salegentibacter chungangensis</name>
    <dbReference type="NCBI Taxonomy" id="1335724"/>
    <lineage>
        <taxon>Bacteria</taxon>
        <taxon>Pseudomonadati</taxon>
        <taxon>Bacteroidota</taxon>
        <taxon>Flavobacteriia</taxon>
        <taxon>Flavobacteriales</taxon>
        <taxon>Flavobacteriaceae</taxon>
        <taxon>Salegentibacter</taxon>
    </lineage>
</organism>
<gene>
    <name evidence="2" type="ORF">ACFQ3Q_07540</name>
</gene>
<keyword evidence="3" id="KW-1185">Reference proteome</keyword>
<name>A0ABW3NRT1_9FLAO</name>
<keyword evidence="1" id="KW-1133">Transmembrane helix</keyword>
<evidence type="ECO:0000313" key="3">
    <source>
        <dbReference type="Proteomes" id="UP001597131"/>
    </source>
</evidence>
<sequence length="174" mass="20318">MKKENLILEPSFNLQQQIIILGISLIPLMFIIALIEAKLNWKGYLTFTFVLLLFSYLFALAFSKKGMIKKGNKLYKAKFFRGHTLFRQKVDLSDRPVVSILKFKKSQKLAFFSAARPDLSESFNSFEIFVLNENHFKRDSVMYFEEEDSAKKAVEFLTTDFPLRHEVFSPNLAR</sequence>
<dbReference type="Proteomes" id="UP001597131">
    <property type="component" value="Unassembled WGS sequence"/>
</dbReference>
<comment type="caution">
    <text evidence="2">The sequence shown here is derived from an EMBL/GenBank/DDBJ whole genome shotgun (WGS) entry which is preliminary data.</text>
</comment>
<dbReference type="RefSeq" id="WP_380744462.1">
    <property type="nucleotide sequence ID" value="NZ_JBHTLI010000001.1"/>
</dbReference>
<reference evidence="3" key="1">
    <citation type="journal article" date="2019" name="Int. J. Syst. Evol. Microbiol.">
        <title>The Global Catalogue of Microorganisms (GCM) 10K type strain sequencing project: providing services to taxonomists for standard genome sequencing and annotation.</title>
        <authorList>
            <consortium name="The Broad Institute Genomics Platform"/>
            <consortium name="The Broad Institute Genome Sequencing Center for Infectious Disease"/>
            <person name="Wu L."/>
            <person name="Ma J."/>
        </authorList>
    </citation>
    <scope>NUCLEOTIDE SEQUENCE [LARGE SCALE GENOMIC DNA]</scope>
    <source>
        <strain evidence="3">CCUG 64793</strain>
    </source>
</reference>
<feature type="transmembrane region" description="Helical" evidence="1">
    <location>
        <begin position="41"/>
        <end position="63"/>
    </location>
</feature>
<keyword evidence="1" id="KW-0472">Membrane</keyword>
<evidence type="ECO:0000313" key="2">
    <source>
        <dbReference type="EMBL" id="MFD1095594.1"/>
    </source>
</evidence>
<proteinExistence type="predicted"/>
<protein>
    <submittedName>
        <fullName evidence="2">Uncharacterized protein</fullName>
    </submittedName>
</protein>
<feature type="transmembrane region" description="Helical" evidence="1">
    <location>
        <begin position="12"/>
        <end position="35"/>
    </location>
</feature>
<dbReference type="EMBL" id="JBHTLI010000001">
    <property type="protein sequence ID" value="MFD1095594.1"/>
    <property type="molecule type" value="Genomic_DNA"/>
</dbReference>
<keyword evidence="1" id="KW-0812">Transmembrane</keyword>
<accession>A0ABW3NRT1</accession>
<evidence type="ECO:0000256" key="1">
    <source>
        <dbReference type="SAM" id="Phobius"/>
    </source>
</evidence>